<keyword evidence="2" id="KW-1185">Reference proteome</keyword>
<dbReference type="EMBL" id="MNCJ02000326">
    <property type="protein sequence ID" value="KAF5780270.1"/>
    <property type="molecule type" value="Genomic_DNA"/>
</dbReference>
<evidence type="ECO:0000313" key="1">
    <source>
        <dbReference type="EMBL" id="KAF5780270.1"/>
    </source>
</evidence>
<protein>
    <submittedName>
        <fullName evidence="1">Uncharacterized protein</fullName>
    </submittedName>
</protein>
<dbReference type="Gramene" id="mRNA:HanXRQr2_Chr11g0470041">
    <property type="protein sequence ID" value="mRNA:HanXRQr2_Chr11g0470041"/>
    <property type="gene ID" value="HanXRQr2_Chr11g0470041"/>
</dbReference>
<dbReference type="Proteomes" id="UP000215914">
    <property type="component" value="Unassembled WGS sequence"/>
</dbReference>
<gene>
    <name evidence="1" type="ORF">HanXRQr2_Chr11g0470041</name>
</gene>
<evidence type="ECO:0000313" key="2">
    <source>
        <dbReference type="Proteomes" id="UP000215914"/>
    </source>
</evidence>
<dbReference type="AlphaFoldDB" id="A0A9K3HKY7"/>
<accession>A0A9K3HKY7</accession>
<reference evidence="1" key="1">
    <citation type="journal article" date="2017" name="Nature">
        <title>The sunflower genome provides insights into oil metabolism, flowering and Asterid evolution.</title>
        <authorList>
            <person name="Badouin H."/>
            <person name="Gouzy J."/>
            <person name="Grassa C.J."/>
            <person name="Murat F."/>
            <person name="Staton S.E."/>
            <person name="Cottret L."/>
            <person name="Lelandais-Briere C."/>
            <person name="Owens G.L."/>
            <person name="Carrere S."/>
            <person name="Mayjonade B."/>
            <person name="Legrand L."/>
            <person name="Gill N."/>
            <person name="Kane N.C."/>
            <person name="Bowers J.E."/>
            <person name="Hubner S."/>
            <person name="Bellec A."/>
            <person name="Berard A."/>
            <person name="Berges H."/>
            <person name="Blanchet N."/>
            <person name="Boniface M.C."/>
            <person name="Brunel D."/>
            <person name="Catrice O."/>
            <person name="Chaidir N."/>
            <person name="Claudel C."/>
            <person name="Donnadieu C."/>
            <person name="Faraut T."/>
            <person name="Fievet G."/>
            <person name="Helmstetter N."/>
            <person name="King M."/>
            <person name="Knapp S.J."/>
            <person name="Lai Z."/>
            <person name="Le Paslier M.C."/>
            <person name="Lippi Y."/>
            <person name="Lorenzon L."/>
            <person name="Mandel J.R."/>
            <person name="Marage G."/>
            <person name="Marchand G."/>
            <person name="Marquand E."/>
            <person name="Bret-Mestries E."/>
            <person name="Morien E."/>
            <person name="Nambeesan S."/>
            <person name="Nguyen T."/>
            <person name="Pegot-Espagnet P."/>
            <person name="Pouilly N."/>
            <person name="Raftis F."/>
            <person name="Sallet E."/>
            <person name="Schiex T."/>
            <person name="Thomas J."/>
            <person name="Vandecasteele C."/>
            <person name="Vares D."/>
            <person name="Vear F."/>
            <person name="Vautrin S."/>
            <person name="Crespi M."/>
            <person name="Mangin B."/>
            <person name="Burke J.M."/>
            <person name="Salse J."/>
            <person name="Munos S."/>
            <person name="Vincourt P."/>
            <person name="Rieseberg L.H."/>
            <person name="Langlade N.B."/>
        </authorList>
    </citation>
    <scope>NUCLEOTIDE SEQUENCE</scope>
    <source>
        <tissue evidence="1">Leaves</tissue>
    </source>
</reference>
<reference evidence="1" key="2">
    <citation type="submission" date="2020-06" db="EMBL/GenBank/DDBJ databases">
        <title>Helianthus annuus Genome sequencing and assembly Release 2.</title>
        <authorList>
            <person name="Gouzy J."/>
            <person name="Langlade N."/>
            <person name="Munos S."/>
        </authorList>
    </citation>
    <scope>NUCLEOTIDE SEQUENCE</scope>
    <source>
        <tissue evidence="1">Leaves</tissue>
    </source>
</reference>
<name>A0A9K3HKY7_HELAN</name>
<proteinExistence type="predicted"/>
<organism evidence="1 2">
    <name type="scientific">Helianthus annuus</name>
    <name type="common">Common sunflower</name>
    <dbReference type="NCBI Taxonomy" id="4232"/>
    <lineage>
        <taxon>Eukaryota</taxon>
        <taxon>Viridiplantae</taxon>
        <taxon>Streptophyta</taxon>
        <taxon>Embryophyta</taxon>
        <taxon>Tracheophyta</taxon>
        <taxon>Spermatophyta</taxon>
        <taxon>Magnoliopsida</taxon>
        <taxon>eudicotyledons</taxon>
        <taxon>Gunneridae</taxon>
        <taxon>Pentapetalae</taxon>
        <taxon>asterids</taxon>
        <taxon>campanulids</taxon>
        <taxon>Asterales</taxon>
        <taxon>Asteraceae</taxon>
        <taxon>Asteroideae</taxon>
        <taxon>Heliantheae alliance</taxon>
        <taxon>Heliantheae</taxon>
        <taxon>Helianthus</taxon>
    </lineage>
</organism>
<comment type="caution">
    <text evidence="1">The sequence shown here is derived from an EMBL/GenBank/DDBJ whole genome shotgun (WGS) entry which is preliminary data.</text>
</comment>
<sequence>MSSDIRSCTPSEGNTTSFKCFTLSFERDCIKEAPLTIVFATSIDNIDNLFPFVTTPGAKTRLPSISTAFPKPAFTFVDFVDLDIFNETLANLGIPSSSSNTYEPAFISGKGNGSLKVWLSSSSILPLSISSADLELLPPIFSLN</sequence>